<proteinExistence type="predicted"/>
<keyword evidence="3" id="KW-1185">Reference proteome</keyword>
<evidence type="ECO:0000313" key="3">
    <source>
        <dbReference type="Proteomes" id="UP001187682"/>
    </source>
</evidence>
<feature type="compositionally biased region" description="Low complexity" evidence="1">
    <location>
        <begin position="242"/>
        <end position="264"/>
    </location>
</feature>
<reference evidence="2" key="1">
    <citation type="submission" date="2018-03" db="EMBL/GenBank/DDBJ databases">
        <authorList>
            <person name="Guldener U."/>
        </authorList>
    </citation>
    <scope>NUCLEOTIDE SEQUENCE</scope>
</reference>
<dbReference type="Proteomes" id="UP001187682">
    <property type="component" value="Unassembled WGS sequence"/>
</dbReference>
<gene>
    <name evidence="2" type="ORF">DNG_06628</name>
</gene>
<feature type="region of interest" description="Disordered" evidence="1">
    <location>
        <begin position="1"/>
        <end position="24"/>
    </location>
</feature>
<protein>
    <submittedName>
        <fullName evidence="2">Uncharacterized protein</fullName>
    </submittedName>
</protein>
<organism evidence="2 3">
    <name type="scientific">Cephalotrichum gorgonifer</name>
    <dbReference type="NCBI Taxonomy" id="2041049"/>
    <lineage>
        <taxon>Eukaryota</taxon>
        <taxon>Fungi</taxon>
        <taxon>Dikarya</taxon>
        <taxon>Ascomycota</taxon>
        <taxon>Pezizomycotina</taxon>
        <taxon>Sordariomycetes</taxon>
        <taxon>Hypocreomycetidae</taxon>
        <taxon>Microascales</taxon>
        <taxon>Microascaceae</taxon>
        <taxon>Cephalotrichum</taxon>
    </lineage>
</organism>
<sequence length="264" mass="28889">MGCCGSSEVDETPSPRPQGQTQAGVPLANLTQGSDREDILQEDTRRAFLNVLHASFGSTPYLVIGGSALAEHGSKRTTKDVDVIIGGGLSKRSALDLLQEGSGGSLVKRAHGTMVYITPEGREYPLDISPDNDVDLPFDYTDAQRIHGVQIATLPFLLNSKARAWATRMHIEQNYTSKRLNDTLDISWCLRRIAERRVQVDRSRLTWVYTSAFWPGFVLANPNTEPLWRAAGLWTDERDFPSSGAGSSRSQFSSRVSSFGSAGG</sequence>
<feature type="region of interest" description="Disordered" evidence="1">
    <location>
        <begin position="240"/>
        <end position="264"/>
    </location>
</feature>
<evidence type="ECO:0000313" key="2">
    <source>
        <dbReference type="EMBL" id="SPO03945.1"/>
    </source>
</evidence>
<evidence type="ECO:0000256" key="1">
    <source>
        <dbReference type="SAM" id="MobiDB-lite"/>
    </source>
</evidence>
<name>A0AAE8SWL4_9PEZI</name>
<dbReference type="EMBL" id="ONZQ02000009">
    <property type="protein sequence ID" value="SPO03945.1"/>
    <property type="molecule type" value="Genomic_DNA"/>
</dbReference>
<dbReference type="AlphaFoldDB" id="A0AAE8SWL4"/>
<accession>A0AAE8SWL4</accession>
<comment type="caution">
    <text evidence="2">The sequence shown here is derived from an EMBL/GenBank/DDBJ whole genome shotgun (WGS) entry which is preliminary data.</text>
</comment>